<dbReference type="Proteomes" id="UP001362999">
    <property type="component" value="Unassembled WGS sequence"/>
</dbReference>
<dbReference type="AlphaFoldDB" id="A0AAW0A6W2"/>
<dbReference type="GO" id="GO:0008270">
    <property type="term" value="F:zinc ion binding"/>
    <property type="evidence" value="ECO:0007669"/>
    <property type="project" value="InterPro"/>
</dbReference>
<comment type="caution">
    <text evidence="2">The sequence shown here is derived from an EMBL/GenBank/DDBJ whole genome shotgun (WGS) entry which is preliminary data.</text>
</comment>
<dbReference type="SUPFAM" id="SSF57701">
    <property type="entry name" value="Zn2/Cys6 DNA-binding domain"/>
    <property type="match status" value="1"/>
</dbReference>
<dbReference type="InterPro" id="IPR036864">
    <property type="entry name" value="Zn2-C6_fun-type_DNA-bd_sf"/>
</dbReference>
<evidence type="ECO:0000313" key="2">
    <source>
        <dbReference type="EMBL" id="KAK7001791.1"/>
    </source>
</evidence>
<evidence type="ECO:0008006" key="4">
    <source>
        <dbReference type="Google" id="ProtNLM"/>
    </source>
</evidence>
<reference evidence="2 3" key="1">
    <citation type="journal article" date="2024" name="J Genomics">
        <title>Draft genome sequencing and assembly of Favolaschia claudopus CIRM-BRFM 2984 isolated from oak limbs.</title>
        <authorList>
            <person name="Navarro D."/>
            <person name="Drula E."/>
            <person name="Chaduli D."/>
            <person name="Cazenave R."/>
            <person name="Ahrendt S."/>
            <person name="Wang J."/>
            <person name="Lipzen A."/>
            <person name="Daum C."/>
            <person name="Barry K."/>
            <person name="Grigoriev I.V."/>
            <person name="Favel A."/>
            <person name="Rosso M.N."/>
            <person name="Martin F."/>
        </authorList>
    </citation>
    <scope>NUCLEOTIDE SEQUENCE [LARGE SCALE GENOMIC DNA]</scope>
    <source>
        <strain evidence="2 3">CIRM-BRFM 2984</strain>
    </source>
</reference>
<evidence type="ECO:0000313" key="3">
    <source>
        <dbReference type="Proteomes" id="UP001362999"/>
    </source>
</evidence>
<dbReference type="EMBL" id="JAWWNJ010000081">
    <property type="protein sequence ID" value="KAK7001791.1"/>
    <property type="molecule type" value="Genomic_DNA"/>
</dbReference>
<protein>
    <recommendedName>
        <fullName evidence="4">Zn(2)-C6 fungal-type domain-containing protein</fullName>
    </recommendedName>
</protein>
<name>A0AAW0A6W2_9AGAR</name>
<gene>
    <name evidence="2" type="ORF">R3P38DRAFT_3044435</name>
</gene>
<feature type="compositionally biased region" description="Polar residues" evidence="1">
    <location>
        <begin position="29"/>
        <end position="64"/>
    </location>
</feature>
<organism evidence="2 3">
    <name type="scientific">Favolaschia claudopus</name>
    <dbReference type="NCBI Taxonomy" id="2862362"/>
    <lineage>
        <taxon>Eukaryota</taxon>
        <taxon>Fungi</taxon>
        <taxon>Dikarya</taxon>
        <taxon>Basidiomycota</taxon>
        <taxon>Agaricomycotina</taxon>
        <taxon>Agaricomycetes</taxon>
        <taxon>Agaricomycetidae</taxon>
        <taxon>Agaricales</taxon>
        <taxon>Marasmiineae</taxon>
        <taxon>Mycenaceae</taxon>
        <taxon>Favolaschia</taxon>
    </lineage>
</organism>
<sequence>MGIINAGPSSNKKQRPRPSCDICRRQKGDSASQPDNKCTNCKSFNSECTHNMSRSTQHPRGTRR</sequence>
<feature type="region of interest" description="Disordered" evidence="1">
    <location>
        <begin position="1"/>
        <end position="64"/>
    </location>
</feature>
<dbReference type="GO" id="GO:0000981">
    <property type="term" value="F:DNA-binding transcription factor activity, RNA polymerase II-specific"/>
    <property type="evidence" value="ECO:0007669"/>
    <property type="project" value="InterPro"/>
</dbReference>
<proteinExistence type="predicted"/>
<accession>A0AAW0A6W2</accession>
<keyword evidence="3" id="KW-1185">Reference proteome</keyword>
<evidence type="ECO:0000256" key="1">
    <source>
        <dbReference type="SAM" id="MobiDB-lite"/>
    </source>
</evidence>